<gene>
    <name evidence="8" type="ORF">EVOR1521_LOCUS30626</name>
</gene>
<evidence type="ECO:0000259" key="7">
    <source>
        <dbReference type="PROSITE" id="PS50199"/>
    </source>
</evidence>
<keyword evidence="3" id="KW-0862">Zinc</keyword>
<evidence type="ECO:0000313" key="8">
    <source>
        <dbReference type="EMBL" id="CAJ1409551.1"/>
    </source>
</evidence>
<dbReference type="AlphaFoldDB" id="A0AA36NLN2"/>
<dbReference type="Gene3D" id="2.30.30.380">
    <property type="entry name" value="Zn-finger domain of Sec23/24"/>
    <property type="match status" value="1"/>
</dbReference>
<feature type="region of interest" description="Disordered" evidence="5">
    <location>
        <begin position="1"/>
        <end position="29"/>
    </location>
</feature>
<feature type="transmembrane region" description="Helical" evidence="6">
    <location>
        <begin position="709"/>
        <end position="741"/>
    </location>
</feature>
<dbReference type="PROSITE" id="PS01358">
    <property type="entry name" value="ZF_RANBP2_1"/>
    <property type="match status" value="1"/>
</dbReference>
<dbReference type="SMART" id="SM00547">
    <property type="entry name" value="ZnF_RBZ"/>
    <property type="match status" value="1"/>
</dbReference>
<keyword evidence="9" id="KW-1185">Reference proteome</keyword>
<dbReference type="InterPro" id="IPR001876">
    <property type="entry name" value="Znf_RanBP2"/>
</dbReference>
<organism evidence="8 9">
    <name type="scientific">Effrenium voratum</name>
    <dbReference type="NCBI Taxonomy" id="2562239"/>
    <lineage>
        <taxon>Eukaryota</taxon>
        <taxon>Sar</taxon>
        <taxon>Alveolata</taxon>
        <taxon>Dinophyceae</taxon>
        <taxon>Suessiales</taxon>
        <taxon>Symbiodiniaceae</taxon>
        <taxon>Effrenium</taxon>
    </lineage>
</organism>
<feature type="transmembrane region" description="Helical" evidence="6">
    <location>
        <begin position="823"/>
        <end position="847"/>
    </location>
</feature>
<sequence length="865" mass="93914">MPVQRTWAGTKRPGPEAAASGKRRRAEVPEVPAGVRALRRAVHQFGLVGGEDYDSKEQRLQQILDRLPADSGCTLIFANTAASVAACKRKALNAAKSSRKAACEGEEEVSWACGRCTLENPQHQEECAACSTRRGAVPKVSVVLVDDKASVRLPWMPASCQIVINYDLPKTLSDYLRRLTALEGASNNPRFPRVVYSFVEEPQLKSRCVKDIVAQLKTSKRYVDAAKKAEINSALGLIDDEEEEEEEWEEEDEDWDDDDWESCDCAHCRGSIIGSTSYHPLLPVPGLEHKSMSGIEVVRLPLNALEDFDKAVPFIAPRVSGHSCTLICLHCLNVHTPWDGWEQFFAPAELTGTMRVVLVLAEGVSWHDYPDCALLGAGGSAWIDILDMDSMDRSDMLLERLVDHEVAVAVLPGAMRLLFLVALAGAIRPNLPEGGPGTANRTLCDLMHYVLPELPKNATRVPDPVDTACVLPGLPAERCRSSNSLWACIPEDGACQCKFRPFCRELLTALSASHSTLVCRPHLSSQSCQCWAFKDCPAQRRGWSCNQLPPAPEAAQDSWQMHEADFLSLSLNASHSHEKMEDLLQAGSCRCRQDQPAHFDSVALSPSEEELYMSFALGNLVPLQNSTAAGITIESKESDEDGHGKKRLALTITTKTSKSKKVQAQSDRTGPVNFGLVALMGPTGAAELPEAAEHCVITDGTVTFSSVHFIVLFLMVFPVALVLVLILCCNSGTISDLCLGVGRRLPPQMRLPSATRLRRTEANLGATCTPPAAVTVLLVLLMVLMKINVTSVLTTAHVIIERLQRSGALSLPQLQLGETTLPAAGLASGLILAAEPFGGLFGVMLVARFCLKKPKQTVILACAGL</sequence>
<evidence type="ECO:0000256" key="3">
    <source>
        <dbReference type="ARBA" id="ARBA00022833"/>
    </source>
</evidence>
<dbReference type="Proteomes" id="UP001178507">
    <property type="component" value="Unassembled WGS sequence"/>
</dbReference>
<dbReference type="EMBL" id="CAUJNA010003773">
    <property type="protein sequence ID" value="CAJ1409551.1"/>
    <property type="molecule type" value="Genomic_DNA"/>
</dbReference>
<keyword evidence="2 4" id="KW-0863">Zinc-finger</keyword>
<comment type="caution">
    <text evidence="8">The sequence shown here is derived from an EMBL/GenBank/DDBJ whole genome shotgun (WGS) entry which is preliminary data.</text>
</comment>
<evidence type="ECO:0000256" key="1">
    <source>
        <dbReference type="ARBA" id="ARBA00022723"/>
    </source>
</evidence>
<evidence type="ECO:0000256" key="4">
    <source>
        <dbReference type="PROSITE-ProRule" id="PRU00322"/>
    </source>
</evidence>
<keyword evidence="6" id="KW-1133">Transmembrane helix</keyword>
<keyword evidence="1" id="KW-0479">Metal-binding</keyword>
<reference evidence="8" key="1">
    <citation type="submission" date="2023-08" db="EMBL/GenBank/DDBJ databases">
        <authorList>
            <person name="Chen Y."/>
            <person name="Shah S."/>
            <person name="Dougan E. K."/>
            <person name="Thang M."/>
            <person name="Chan C."/>
        </authorList>
    </citation>
    <scope>NUCLEOTIDE SEQUENCE</scope>
</reference>
<accession>A0AA36NLN2</accession>
<feature type="domain" description="RanBP2-type" evidence="7">
    <location>
        <begin position="106"/>
        <end position="136"/>
    </location>
</feature>
<protein>
    <recommendedName>
        <fullName evidence="7">RanBP2-type domain-containing protein</fullName>
    </recommendedName>
</protein>
<feature type="transmembrane region" description="Helical" evidence="6">
    <location>
        <begin position="762"/>
        <end position="785"/>
    </location>
</feature>
<evidence type="ECO:0000256" key="6">
    <source>
        <dbReference type="SAM" id="Phobius"/>
    </source>
</evidence>
<feature type="region of interest" description="Disordered" evidence="5">
    <location>
        <begin position="239"/>
        <end position="259"/>
    </location>
</feature>
<evidence type="ECO:0000313" key="9">
    <source>
        <dbReference type="Proteomes" id="UP001178507"/>
    </source>
</evidence>
<name>A0AA36NLN2_9DINO</name>
<keyword evidence="6" id="KW-0812">Transmembrane</keyword>
<dbReference type="GO" id="GO:0008270">
    <property type="term" value="F:zinc ion binding"/>
    <property type="evidence" value="ECO:0007669"/>
    <property type="project" value="UniProtKB-KW"/>
</dbReference>
<dbReference type="PROSITE" id="PS50199">
    <property type="entry name" value="ZF_RANBP2_2"/>
    <property type="match status" value="1"/>
</dbReference>
<evidence type="ECO:0000256" key="2">
    <source>
        <dbReference type="ARBA" id="ARBA00022771"/>
    </source>
</evidence>
<evidence type="ECO:0000256" key="5">
    <source>
        <dbReference type="SAM" id="MobiDB-lite"/>
    </source>
</evidence>
<keyword evidence="6" id="KW-0472">Membrane</keyword>
<proteinExistence type="predicted"/>